<evidence type="ECO:0000256" key="1">
    <source>
        <dbReference type="SAM" id="MobiDB-lite"/>
    </source>
</evidence>
<evidence type="ECO:0000313" key="2">
    <source>
        <dbReference type="EMBL" id="KAK7470118.1"/>
    </source>
</evidence>
<sequence>MPPKPQPKVYQILLRTHKLTIFFTLPPATTIASLKEEALSALTSDVNQVEDVPKVSTVDEFEICRKSKASGYERLDNDRELRESKISNWEVLYLQFRDESGKLLPVDVTEPSIDDDEDQSTAPPPSDHFESETRKGKRKADPELFD</sequence>
<dbReference type="Proteomes" id="UP001498398">
    <property type="component" value="Unassembled WGS sequence"/>
</dbReference>
<proteinExistence type="predicted"/>
<reference evidence="2 3" key="1">
    <citation type="submission" date="2024-01" db="EMBL/GenBank/DDBJ databases">
        <title>A draft genome for the cacao thread blight pathogen Marasmiellus scandens.</title>
        <authorList>
            <person name="Baruah I.K."/>
            <person name="Leung J."/>
            <person name="Bukari Y."/>
            <person name="Amoako-Attah I."/>
            <person name="Meinhardt L.W."/>
            <person name="Bailey B.A."/>
            <person name="Cohen S.P."/>
        </authorList>
    </citation>
    <scope>NUCLEOTIDE SEQUENCE [LARGE SCALE GENOMIC DNA]</scope>
    <source>
        <strain evidence="2 3">GH-19</strain>
    </source>
</reference>
<gene>
    <name evidence="2" type="ORF">VKT23_001559</name>
</gene>
<evidence type="ECO:0000313" key="3">
    <source>
        <dbReference type="Proteomes" id="UP001498398"/>
    </source>
</evidence>
<feature type="compositionally biased region" description="Basic and acidic residues" evidence="1">
    <location>
        <begin position="127"/>
        <end position="146"/>
    </location>
</feature>
<comment type="caution">
    <text evidence="2">The sequence shown here is derived from an EMBL/GenBank/DDBJ whole genome shotgun (WGS) entry which is preliminary data.</text>
</comment>
<keyword evidence="3" id="KW-1185">Reference proteome</keyword>
<accession>A0ABR1K4S9</accession>
<dbReference type="EMBL" id="JBANRG010000002">
    <property type="protein sequence ID" value="KAK7470118.1"/>
    <property type="molecule type" value="Genomic_DNA"/>
</dbReference>
<organism evidence="2 3">
    <name type="scientific">Marasmiellus scandens</name>
    <dbReference type="NCBI Taxonomy" id="2682957"/>
    <lineage>
        <taxon>Eukaryota</taxon>
        <taxon>Fungi</taxon>
        <taxon>Dikarya</taxon>
        <taxon>Basidiomycota</taxon>
        <taxon>Agaricomycotina</taxon>
        <taxon>Agaricomycetes</taxon>
        <taxon>Agaricomycetidae</taxon>
        <taxon>Agaricales</taxon>
        <taxon>Marasmiineae</taxon>
        <taxon>Omphalotaceae</taxon>
        <taxon>Marasmiellus</taxon>
    </lineage>
</organism>
<protein>
    <submittedName>
        <fullName evidence="2">Uncharacterized protein</fullName>
    </submittedName>
</protein>
<feature type="region of interest" description="Disordered" evidence="1">
    <location>
        <begin position="105"/>
        <end position="146"/>
    </location>
</feature>
<name>A0ABR1K4S9_9AGAR</name>